<protein>
    <submittedName>
        <fullName evidence="3">Unc-112-related protein-like</fullName>
    </submittedName>
</protein>
<dbReference type="CDD" id="cd14473">
    <property type="entry name" value="FERM_B-lobe"/>
    <property type="match status" value="1"/>
</dbReference>
<evidence type="ECO:0000313" key="3">
    <source>
        <dbReference type="RefSeq" id="XP_013170839.1"/>
    </source>
</evidence>
<dbReference type="Pfam" id="PF18124">
    <property type="entry name" value="Kindlin_2_N"/>
    <property type="match status" value="1"/>
</dbReference>
<dbReference type="GeneID" id="106120157"/>
<dbReference type="GO" id="GO:0048513">
    <property type="term" value="P:animal organ development"/>
    <property type="evidence" value="ECO:0007669"/>
    <property type="project" value="UniProtKB-ARBA"/>
</dbReference>
<feature type="domain" description="Band 4.1" evidence="2">
    <location>
        <begin position="90"/>
        <end position="614"/>
    </location>
</feature>
<dbReference type="InterPro" id="IPR035963">
    <property type="entry name" value="FERM_2"/>
</dbReference>
<feature type="compositionally biased region" description="Polar residues" evidence="1">
    <location>
        <begin position="198"/>
        <end position="209"/>
    </location>
</feature>
<dbReference type="PANTHER" id="PTHR16160">
    <property type="entry name" value="FERMITIN 2-RELATED"/>
    <property type="match status" value="1"/>
</dbReference>
<dbReference type="Gene3D" id="1.20.80.10">
    <property type="match status" value="1"/>
</dbReference>
<dbReference type="CDD" id="cd17096">
    <property type="entry name" value="FERM_F1_kindlins"/>
    <property type="match status" value="1"/>
</dbReference>
<evidence type="ECO:0000256" key="1">
    <source>
        <dbReference type="SAM" id="MobiDB-lite"/>
    </source>
</evidence>
<dbReference type="AlphaFoldDB" id="A0AAJ7EBP2"/>
<name>A0AAJ7EBP2_PAPXU</name>
<dbReference type="KEGG" id="pxu:106120157"/>
<organism evidence="3">
    <name type="scientific">Papilio xuthus</name>
    <name type="common">Asian swallowtail butterfly</name>
    <dbReference type="NCBI Taxonomy" id="66420"/>
    <lineage>
        <taxon>Eukaryota</taxon>
        <taxon>Metazoa</taxon>
        <taxon>Ecdysozoa</taxon>
        <taxon>Arthropoda</taxon>
        <taxon>Hexapoda</taxon>
        <taxon>Insecta</taxon>
        <taxon>Pterygota</taxon>
        <taxon>Neoptera</taxon>
        <taxon>Endopterygota</taxon>
        <taxon>Lepidoptera</taxon>
        <taxon>Glossata</taxon>
        <taxon>Ditrysia</taxon>
        <taxon>Papilionoidea</taxon>
        <taxon>Papilionidae</taxon>
        <taxon>Papilioninae</taxon>
        <taxon>Papilio</taxon>
    </lineage>
</organism>
<dbReference type="CDD" id="cd17095">
    <property type="entry name" value="FERM_F0_kindlins"/>
    <property type="match status" value="1"/>
</dbReference>
<dbReference type="InterPro" id="IPR019749">
    <property type="entry name" value="Band_41_domain"/>
</dbReference>
<evidence type="ECO:0000259" key="2">
    <source>
        <dbReference type="SMART" id="SM00295"/>
    </source>
</evidence>
<dbReference type="SMART" id="SM00295">
    <property type="entry name" value="B41"/>
    <property type="match status" value="1"/>
</dbReference>
<dbReference type="GO" id="GO:0005178">
    <property type="term" value="F:integrin binding"/>
    <property type="evidence" value="ECO:0007669"/>
    <property type="project" value="TreeGrafter"/>
</dbReference>
<dbReference type="RefSeq" id="XP_013170839.1">
    <property type="nucleotide sequence ID" value="XM_013315385.1"/>
</dbReference>
<dbReference type="InterPro" id="IPR019748">
    <property type="entry name" value="FERM_central"/>
</dbReference>
<dbReference type="SUPFAM" id="SSF47031">
    <property type="entry name" value="Second domain of FERM"/>
    <property type="match status" value="1"/>
</dbReference>
<dbReference type="SUPFAM" id="SSF50729">
    <property type="entry name" value="PH domain-like"/>
    <property type="match status" value="2"/>
</dbReference>
<dbReference type="PANTHER" id="PTHR16160:SF13">
    <property type="entry name" value="FERMITIN 2-RELATED"/>
    <property type="match status" value="1"/>
</dbReference>
<proteinExistence type="predicted"/>
<dbReference type="Gene3D" id="3.10.20.90">
    <property type="entry name" value="Phosphatidylinositol 3-kinase Catalytic Subunit, Chain A, domain 1"/>
    <property type="match status" value="2"/>
</dbReference>
<dbReference type="GO" id="GO:0030055">
    <property type="term" value="C:cell-substrate junction"/>
    <property type="evidence" value="ECO:0007669"/>
    <property type="project" value="TreeGrafter"/>
</dbReference>
<sequence>MLADGEVVGDGSWNLTIYVTDLNEKRTMVVKGDMHIGGVMLKLTESFGKDFKKDWSDHALWWPTRNKWLSRPKHTLDQYGVHADAALHFTPMHKPLRIQLPDLRYIDCKIDFSIDTFSAVVQLCKNLGIRHPEELSLYYPLEPSHLKQNYQNLKEAKKIKSTQPPDTNTFIAATRGSSNSLDRSNGPCPATPPPPRSLSATPVASNHNGTIRRYGGHIYSTQSDGSSDGGYCGTPPRASSLDALDGLSDLSLADSPLEPDSQSRESLLTPKSLMERARMNVGWLDSSLSIMEQYVREWDTLQLRFKFYSFFDLTARPQDAARLNQLYQQARWQILNQEVHCTEEEMLLFAALQLQIELQTLAGGSAEAADGAVGDAGAEGAPEDDIDAALSQLQQQLEGGPPARQDITHVPELADNLKYLRPKRFTLKAYKRGWVSCRDGVLRIHSSSEAAARGDPPSYAVELRGAEVTPDAHPASGRYSIKLEVPAEDAMNEMWLKCDDEEQYAKWVSACRLGARGRSLADAAFLQEAASVRALLRLQRPQPGAAPPPRALPHLHHLLPENYLAPRYLKKLKGKFTQRVLESHANVKELPLLEAKLQYIKTWQNLAEYGQTLFVVRFMGHRKDEVISIANNRIMRLDPNTGDHIKTWRYSTMKAWNVNWEIKHMMVQFEEGNIIFSVQSADCKVVHEFIGGYIFLSMRSKDANQTLDEELFHKLTGGWT</sequence>
<feature type="compositionally biased region" description="Polar residues" evidence="1">
    <location>
        <begin position="161"/>
        <end position="183"/>
    </location>
</feature>
<feature type="region of interest" description="Disordered" evidence="1">
    <location>
        <begin position="157"/>
        <end position="238"/>
    </location>
</feature>
<dbReference type="Gene3D" id="2.30.29.30">
    <property type="entry name" value="Pleckstrin-homology domain (PH domain)/Phosphotyrosine-binding domain (PTB)"/>
    <property type="match status" value="2"/>
</dbReference>
<reference evidence="3" key="1">
    <citation type="submission" date="2025-08" db="UniProtKB">
        <authorList>
            <consortium name="RefSeq"/>
        </authorList>
    </citation>
    <scope>IDENTIFICATION</scope>
</reference>
<dbReference type="InterPro" id="IPR014352">
    <property type="entry name" value="FERM/acyl-CoA-bd_prot_sf"/>
</dbReference>
<dbReference type="InterPro" id="IPR037843">
    <property type="entry name" value="Kindlin/fermitin"/>
</dbReference>
<dbReference type="Proteomes" id="UP000694872">
    <property type="component" value="Unplaced"/>
</dbReference>
<dbReference type="CDD" id="cd13205">
    <property type="entry name" value="FERM_C_fermitin"/>
    <property type="match status" value="1"/>
</dbReference>
<dbReference type="InterPro" id="IPR011993">
    <property type="entry name" value="PH-like_dom_sf"/>
</dbReference>
<dbReference type="GO" id="GO:0007160">
    <property type="term" value="P:cell-matrix adhesion"/>
    <property type="evidence" value="ECO:0007669"/>
    <property type="project" value="TreeGrafter"/>
</dbReference>
<dbReference type="GO" id="GO:0048731">
    <property type="term" value="P:system development"/>
    <property type="evidence" value="ECO:0007669"/>
    <property type="project" value="UniProtKB-ARBA"/>
</dbReference>
<dbReference type="InterPro" id="IPR040790">
    <property type="entry name" value="Kindlin_2_N"/>
</dbReference>
<dbReference type="Pfam" id="PF00373">
    <property type="entry name" value="FERM_M"/>
    <property type="match status" value="1"/>
</dbReference>
<dbReference type="GO" id="GO:0007229">
    <property type="term" value="P:integrin-mediated signaling pathway"/>
    <property type="evidence" value="ECO:0007669"/>
    <property type="project" value="InterPro"/>
</dbReference>
<gene>
    <name evidence="3" type="primary">LOC106120157</name>
</gene>
<accession>A0AAJ7EBP2</accession>